<dbReference type="PATRIC" id="fig|887901.3.peg.183"/>
<dbReference type="GO" id="GO:0035091">
    <property type="term" value="F:phosphatidylinositol binding"/>
    <property type="evidence" value="ECO:0007669"/>
    <property type="project" value="TreeGrafter"/>
</dbReference>
<dbReference type="GO" id="GO:0005525">
    <property type="term" value="F:GTP binding"/>
    <property type="evidence" value="ECO:0007669"/>
    <property type="project" value="TreeGrafter"/>
</dbReference>
<protein>
    <submittedName>
        <fullName evidence="2">AAA domain protein</fullName>
    </submittedName>
</protein>
<dbReference type="GO" id="GO:0070300">
    <property type="term" value="F:phosphatidic acid binding"/>
    <property type="evidence" value="ECO:0007669"/>
    <property type="project" value="TreeGrafter"/>
</dbReference>
<dbReference type="PANTHER" id="PTHR34932:SF1">
    <property type="entry name" value="TRPL TRANSLOCATION DEFECT PROTEIN 14"/>
    <property type="match status" value="1"/>
</dbReference>
<dbReference type="Pfam" id="PF13521">
    <property type="entry name" value="AAA_28"/>
    <property type="match status" value="1"/>
</dbReference>
<reference evidence="2 3" key="1">
    <citation type="submission" date="2014-01" db="EMBL/GenBank/DDBJ databases">
        <authorList>
            <person name="Durkin A.S."/>
            <person name="McCorrison J."/>
            <person name="Torralba M."/>
            <person name="Gillis M."/>
            <person name="Haft D.H."/>
            <person name="Methe B."/>
            <person name="Sutton G."/>
            <person name="Nelson K.E."/>
        </authorList>
    </citation>
    <scope>NUCLEOTIDE SEQUENCE [LARGE SCALE GENOMIC DNA]</scope>
    <source>
        <strain evidence="2 3">ATCC 51270</strain>
    </source>
</reference>
<organism evidence="2 3">
    <name type="scientific">Porphyromonas catoniae ATCC 51270</name>
    <dbReference type="NCBI Taxonomy" id="887901"/>
    <lineage>
        <taxon>Bacteria</taxon>
        <taxon>Pseudomonadati</taxon>
        <taxon>Bacteroidota</taxon>
        <taxon>Bacteroidia</taxon>
        <taxon>Bacteroidales</taxon>
        <taxon>Porphyromonadaceae</taxon>
        <taxon>Porphyromonas</taxon>
    </lineage>
</organism>
<dbReference type="SUPFAM" id="SSF55154">
    <property type="entry name" value="CYTH-like phosphatases"/>
    <property type="match status" value="1"/>
</dbReference>
<comment type="caution">
    <text evidence="2">The sequence shown here is derived from an EMBL/GenBank/DDBJ whole genome shotgun (WGS) entry which is preliminary data.</text>
</comment>
<dbReference type="SUPFAM" id="SSF52540">
    <property type="entry name" value="P-loop containing nucleoside triphosphate hydrolases"/>
    <property type="match status" value="1"/>
</dbReference>
<dbReference type="InterPro" id="IPR038727">
    <property type="entry name" value="NadR/Ttd14_AAA_dom"/>
</dbReference>
<dbReference type="InterPro" id="IPR033469">
    <property type="entry name" value="CYTH-like_dom_sf"/>
</dbReference>
<proteinExistence type="predicted"/>
<accession>Z4X0H2</accession>
<dbReference type="PANTHER" id="PTHR34932">
    <property type="entry name" value="TRPL TRANSLOCATION DEFECT PROTEIN 14"/>
    <property type="match status" value="1"/>
</dbReference>
<dbReference type="EMBL" id="JDFF01000004">
    <property type="protein sequence ID" value="EWC93495.1"/>
    <property type="molecule type" value="Genomic_DNA"/>
</dbReference>
<evidence type="ECO:0000259" key="1">
    <source>
        <dbReference type="Pfam" id="PF13521"/>
    </source>
</evidence>
<dbReference type="InterPro" id="IPR027417">
    <property type="entry name" value="P-loop_NTPase"/>
</dbReference>
<dbReference type="Gene3D" id="3.40.50.300">
    <property type="entry name" value="P-loop containing nucleotide triphosphate hydrolases"/>
    <property type="match status" value="1"/>
</dbReference>
<evidence type="ECO:0000313" key="2">
    <source>
        <dbReference type="EMBL" id="EWC93495.1"/>
    </source>
</evidence>
<evidence type="ECO:0000313" key="3">
    <source>
        <dbReference type="Proteomes" id="UP000023482"/>
    </source>
</evidence>
<keyword evidence="3" id="KW-1185">Reference proteome</keyword>
<feature type="domain" description="NadR/Ttd14 AAA" evidence="1">
    <location>
        <begin position="33"/>
        <end position="210"/>
    </location>
</feature>
<name>Z4X0H2_9PORP</name>
<sequence length="383" mass="43879">MRKARSSVNGEDTVSLCGQSCLSTLGMNKNITRIALTGGPCAGKTTALAQIIEHFSDLGYLVYALPETPTLFSNASINFATPDRQYFYNIEKAVMKYQIQMEDTFLELAHSASRPVLIISDRGTMDISNYVERTMWQALLDELGLSEIKLRDARYDAVIHMVTAAQGAEEFYTLENNAFRGETIEEARELDARILKAWTGHPQLHIVENNVDFQVKIRQVLRAIHETLGDDHVTFTDIRRRFLVHVTGEIPFGVETDLYQAYIDMEDGSSVRIRKRGLRGNYVYFMTRKSPIETQSIITERQIGPDEYISYLNALPAPEEVLVHKLRRNFVWAKQYFEVDDFIEPRRDYQILEISCAPDLEVKFPPFIEVIQEVTDDPTYGRL</sequence>
<dbReference type="InterPro" id="IPR053227">
    <property type="entry name" value="TRPL-trafficking_regulator"/>
</dbReference>
<dbReference type="Gene3D" id="2.40.320.10">
    <property type="entry name" value="Hypothetical Protein Pfu-838710-001"/>
    <property type="match status" value="1"/>
</dbReference>
<dbReference type="AlphaFoldDB" id="Z4X0H2"/>
<dbReference type="Proteomes" id="UP000023482">
    <property type="component" value="Unassembled WGS sequence"/>
</dbReference>
<gene>
    <name evidence="2" type="ORF">HMPREF0636_1041</name>
</gene>